<evidence type="ECO:0000313" key="2">
    <source>
        <dbReference type="EMBL" id="VDM67278.1"/>
    </source>
</evidence>
<proteinExistence type="predicted"/>
<feature type="non-terminal residue" evidence="2">
    <location>
        <position position="358"/>
    </location>
</feature>
<gene>
    <name evidence="2" type="ORF">SVUK_LOCUS2276</name>
</gene>
<feature type="compositionally biased region" description="Low complexity" evidence="1">
    <location>
        <begin position="62"/>
        <end position="71"/>
    </location>
</feature>
<protein>
    <submittedName>
        <fullName evidence="2">Uncharacterized protein</fullName>
    </submittedName>
</protein>
<accession>A0A3P7KGA8</accession>
<feature type="region of interest" description="Disordered" evidence="1">
    <location>
        <begin position="51"/>
        <end position="71"/>
    </location>
</feature>
<name>A0A3P7KGA8_STRVU</name>
<dbReference type="EMBL" id="UYYB01005054">
    <property type="protein sequence ID" value="VDM67278.1"/>
    <property type="molecule type" value="Genomic_DNA"/>
</dbReference>
<dbReference type="Proteomes" id="UP000270094">
    <property type="component" value="Unassembled WGS sequence"/>
</dbReference>
<evidence type="ECO:0000313" key="3">
    <source>
        <dbReference type="Proteomes" id="UP000270094"/>
    </source>
</evidence>
<feature type="non-terminal residue" evidence="2">
    <location>
        <position position="1"/>
    </location>
</feature>
<sequence>NTAGRTTPTSQTLASTIEPSTYGTSWNSVRWNKPSTAGYRSQSAAIASRFEPSKPKPFYTPSTTTSSAARTTAASRYSNASTEAAKVARSVRALWHIPMHNHLSLGPSVTARASRFDTTTRDSASKYRNEAREILNKWTSRERNGDRIFSKNALSQPRSPRNNIIYIFAAHFRLLLTSLHNTKAIWLAERWISTVRHKRLSISRIIAMNYLRMVNITMMKAFNYVCATSCAGYGDNFSPKPKENVAANGYLNKANEYRIRVFGKENSFAVIRILKFEDYPQSSSVTPTRSIASTISRYSDRNSLLSPSPTPQPHTPRAERPWRQRLAESSRIRATLGDDVSASYAAVRNAYALARSSR</sequence>
<dbReference type="OrthoDB" id="5856121at2759"/>
<keyword evidence="3" id="KW-1185">Reference proteome</keyword>
<reference evidence="2 3" key="1">
    <citation type="submission" date="2018-11" db="EMBL/GenBank/DDBJ databases">
        <authorList>
            <consortium name="Pathogen Informatics"/>
        </authorList>
    </citation>
    <scope>NUCLEOTIDE SEQUENCE [LARGE SCALE GENOMIC DNA]</scope>
</reference>
<feature type="region of interest" description="Disordered" evidence="1">
    <location>
        <begin position="300"/>
        <end position="323"/>
    </location>
</feature>
<evidence type="ECO:0000256" key="1">
    <source>
        <dbReference type="SAM" id="MobiDB-lite"/>
    </source>
</evidence>
<organism evidence="2 3">
    <name type="scientific">Strongylus vulgaris</name>
    <name type="common">Blood worm</name>
    <dbReference type="NCBI Taxonomy" id="40348"/>
    <lineage>
        <taxon>Eukaryota</taxon>
        <taxon>Metazoa</taxon>
        <taxon>Ecdysozoa</taxon>
        <taxon>Nematoda</taxon>
        <taxon>Chromadorea</taxon>
        <taxon>Rhabditida</taxon>
        <taxon>Rhabditina</taxon>
        <taxon>Rhabditomorpha</taxon>
        <taxon>Strongyloidea</taxon>
        <taxon>Strongylidae</taxon>
        <taxon>Strongylus</taxon>
    </lineage>
</organism>
<dbReference type="AlphaFoldDB" id="A0A3P7KGA8"/>